<dbReference type="CDD" id="cd06558">
    <property type="entry name" value="crotonase-like"/>
    <property type="match status" value="1"/>
</dbReference>
<sequence length="254" mass="27070">MQDVTWSLEAGIARLTVNRPDKLNAMRDQTAEELKRAIFQIEAEPDARAVILTGAGRGFGAGYDLPAVDLSKTPDLDHVLDTYFNPLVRKIRQSPLPFVAAVNGPCAGASIGVALAADIVIAGRSAYFYEPFIGLGLVPDAGNTILMTRLAGRVRASGAMLLGDRISAEQAERWGLLWQVCDDDALQDTATAIATRLAASSRDAIAATKALIHAVAEPDLSVALDRESVEQGRLGRGEEMKAAIESFKAKRKAG</sequence>
<dbReference type="InterPro" id="IPR029045">
    <property type="entry name" value="ClpP/crotonase-like_dom_sf"/>
</dbReference>
<dbReference type="SUPFAM" id="SSF52096">
    <property type="entry name" value="ClpP/crotonase"/>
    <property type="match status" value="1"/>
</dbReference>
<dbReference type="PANTHER" id="PTHR43459">
    <property type="entry name" value="ENOYL-COA HYDRATASE"/>
    <property type="match status" value="1"/>
</dbReference>
<dbReference type="PANTHER" id="PTHR43459:SF1">
    <property type="entry name" value="EG:BACN32G11.4 PROTEIN"/>
    <property type="match status" value="1"/>
</dbReference>
<reference evidence="2" key="1">
    <citation type="journal article" date="2019" name="Int. J. Syst. Evol. Microbiol.">
        <title>The Global Catalogue of Microorganisms (GCM) 10K type strain sequencing project: providing services to taxonomists for standard genome sequencing and annotation.</title>
        <authorList>
            <consortium name="The Broad Institute Genomics Platform"/>
            <consortium name="The Broad Institute Genome Sequencing Center for Infectious Disease"/>
            <person name="Wu L."/>
            <person name="Ma J."/>
        </authorList>
    </citation>
    <scope>NUCLEOTIDE SEQUENCE [LARGE SCALE GENOMIC DNA]</scope>
    <source>
        <strain evidence="2">CGMCC 4.7283</strain>
    </source>
</reference>
<dbReference type="Proteomes" id="UP001595973">
    <property type="component" value="Unassembled WGS sequence"/>
</dbReference>
<dbReference type="Pfam" id="PF00378">
    <property type="entry name" value="ECH_1"/>
    <property type="match status" value="1"/>
</dbReference>
<proteinExistence type="predicted"/>
<dbReference type="RefSeq" id="WP_380721909.1">
    <property type="nucleotide sequence ID" value="NZ_JBHSGI010000033.1"/>
</dbReference>
<comment type="caution">
    <text evidence="1">The sequence shown here is derived from an EMBL/GenBank/DDBJ whole genome shotgun (WGS) entry which is preliminary data.</text>
</comment>
<accession>A0ABV9KMY5</accession>
<dbReference type="InterPro" id="IPR001753">
    <property type="entry name" value="Enoyl-CoA_hydra/iso"/>
</dbReference>
<protein>
    <submittedName>
        <fullName evidence="1">Enoyl-CoA hydratase-related protein</fullName>
    </submittedName>
</protein>
<gene>
    <name evidence="1" type="ORF">ACFO5X_22835</name>
</gene>
<evidence type="ECO:0000313" key="1">
    <source>
        <dbReference type="EMBL" id="MFC4671407.1"/>
    </source>
</evidence>
<evidence type="ECO:0000313" key="2">
    <source>
        <dbReference type="Proteomes" id="UP001595973"/>
    </source>
</evidence>
<name>A0ABV9KMY5_9RHOB</name>
<keyword evidence="2" id="KW-1185">Reference proteome</keyword>
<dbReference type="EMBL" id="JBHSGI010000033">
    <property type="protein sequence ID" value="MFC4671407.1"/>
    <property type="molecule type" value="Genomic_DNA"/>
</dbReference>
<dbReference type="Gene3D" id="3.90.226.10">
    <property type="entry name" value="2-enoyl-CoA Hydratase, Chain A, domain 1"/>
    <property type="match status" value="1"/>
</dbReference>
<organism evidence="1 2">
    <name type="scientific">Seohaeicola nanhaiensis</name>
    <dbReference type="NCBI Taxonomy" id="1387282"/>
    <lineage>
        <taxon>Bacteria</taxon>
        <taxon>Pseudomonadati</taxon>
        <taxon>Pseudomonadota</taxon>
        <taxon>Alphaproteobacteria</taxon>
        <taxon>Rhodobacterales</taxon>
        <taxon>Roseobacteraceae</taxon>
        <taxon>Seohaeicola</taxon>
    </lineage>
</organism>